<keyword evidence="5" id="KW-0624">Polysaccharide degradation</keyword>
<name>A0A0S1SKN6_9BACT</name>
<dbReference type="PROSITE" id="PS51781">
    <property type="entry name" value="SH3B"/>
    <property type="match status" value="2"/>
</dbReference>
<dbReference type="Pfam" id="PF01522">
    <property type="entry name" value="Polysacc_deac_1"/>
    <property type="match status" value="1"/>
</dbReference>
<dbReference type="Gene3D" id="3.20.20.370">
    <property type="entry name" value="Glycoside hydrolase/deacetylase"/>
    <property type="match status" value="1"/>
</dbReference>
<protein>
    <submittedName>
        <fullName evidence="5">Xylanase/chitin deacetylase</fullName>
    </submittedName>
</protein>
<accession>A0A0S1SPH4</accession>
<dbReference type="GO" id="GO:0005576">
    <property type="term" value="C:extracellular region"/>
    <property type="evidence" value="ECO:0007669"/>
    <property type="project" value="UniProtKB-SubCell"/>
</dbReference>
<dbReference type="InterPro" id="IPR051398">
    <property type="entry name" value="Polysacch_Deacetylase"/>
</dbReference>
<evidence type="ECO:0000256" key="2">
    <source>
        <dbReference type="ARBA" id="ARBA00022729"/>
    </source>
</evidence>
<dbReference type="SUPFAM" id="SSF50044">
    <property type="entry name" value="SH3-domain"/>
    <property type="match status" value="1"/>
</dbReference>
<dbReference type="InterPro" id="IPR002509">
    <property type="entry name" value="NODB_dom"/>
</dbReference>
<keyword evidence="5" id="KW-0858">Xylan degradation</keyword>
<accession>A0A0S1SPN5</accession>
<keyword evidence="5" id="KW-0378">Hydrolase</keyword>
<dbReference type="PROSITE" id="PS51677">
    <property type="entry name" value="NODB"/>
    <property type="match status" value="1"/>
</dbReference>
<comment type="subcellular location">
    <subcellularLocation>
        <location evidence="1">Secreted</location>
    </subcellularLocation>
</comment>
<reference evidence="5 6" key="2">
    <citation type="journal article" date="2016" name="PeerJ">
        <title>Analysis of five complete genome sequences for members of the class Peribacteria in the recently recognized Peregrinibacteria bacterial phylum.</title>
        <authorList>
            <person name="Anantharaman K."/>
            <person name="Brown C.T."/>
            <person name="Burstein D."/>
            <person name="Castelle C.J."/>
            <person name="Probst A.J."/>
            <person name="Thomas B.C."/>
            <person name="Williams K.H."/>
            <person name="Banfield J.F."/>
        </authorList>
    </citation>
    <scope>NUCLEOTIDE SEQUENCE [LARGE SCALE GENOMIC DNA]</scope>
    <source>
        <strain evidence="5">RIFOXYD1_FULL_PER-ii_59_16</strain>
    </source>
</reference>
<evidence type="ECO:0000313" key="6">
    <source>
        <dbReference type="Proteomes" id="UP000069135"/>
    </source>
</evidence>
<accession>A0A0S1SJD1</accession>
<dbReference type="GO" id="GO:0016798">
    <property type="term" value="F:hydrolase activity, acting on glycosyl bonds"/>
    <property type="evidence" value="ECO:0007669"/>
    <property type="project" value="UniProtKB-KW"/>
</dbReference>
<sequence length="481" mass="52455">MSRYYQPPRRSMAAVTTRSLVAFLLVASFGILFAGCGGKPPADEEEFAFTAEDLARFRDLARQADMGESGSTVLDLASGATVELTAGQHLPTEPPVLDLSLVKTYDAVRAGPGLTTKESYQVTNEFLNVRAAPNVTSAQVARLVRGEAVTVLEFVDAAWAKVRLADNREGFVSQRYVAKLVSEDQLKKEKEAFQGQYFVNFGFVNVRKAADSESEKLGELPGQSFVKPLSHDENWARISFQGKEGYVAMQYLSPFLPNFLVRQNAFTLPILHYRLAQAGGLAALQRHLPKLKAEGVSFLTMAQFADLLLRQQEKDVRLPPKAVVIAVSDITAQNVREASDALIAAGVKATLFIPTKELGLSGITEKTLLTLQANGFDLESAGHTGDDLRSLTNAQVELELKQSRKLLEEYTHGQVRVVGYPEGGVNDRVAQYAAQAGYLLGVGVAPDRTFQREQLLRLPSFLVSPTATDQEVLTMVKGSGT</sequence>
<keyword evidence="5" id="KW-0326">Glycosidase</keyword>
<keyword evidence="5" id="KW-0119">Carbohydrate metabolism</keyword>
<feature type="domain" description="SH3b" evidence="4">
    <location>
        <begin position="117"/>
        <end position="181"/>
    </location>
</feature>
<dbReference type="PANTHER" id="PTHR34216:SF3">
    <property type="entry name" value="POLY-BETA-1,6-N-ACETYL-D-GLUCOSAMINE N-DEACETYLASE"/>
    <property type="match status" value="1"/>
</dbReference>
<organism evidence="5 6">
    <name type="scientific">Candidatus Peribacter riflensis</name>
    <dbReference type="NCBI Taxonomy" id="1735162"/>
    <lineage>
        <taxon>Bacteria</taxon>
        <taxon>Candidatus Peregrinibacteriota</taxon>
        <taxon>Candidatus Peribacteria</taxon>
        <taxon>Candidatus Peribacterales</taxon>
        <taxon>Candidatus Peribacteraceae</taxon>
        <taxon>Candidatus Peribacter</taxon>
    </lineage>
</organism>
<dbReference type="GO" id="GO:0016810">
    <property type="term" value="F:hydrolase activity, acting on carbon-nitrogen (but not peptide) bonds"/>
    <property type="evidence" value="ECO:0007669"/>
    <property type="project" value="InterPro"/>
</dbReference>
<evidence type="ECO:0000259" key="4">
    <source>
        <dbReference type="PROSITE" id="PS51781"/>
    </source>
</evidence>
<dbReference type="EMBL" id="CP013065">
    <property type="protein sequence ID" value="ALM13302.1"/>
    <property type="molecule type" value="Genomic_DNA"/>
</dbReference>
<gene>
    <name evidence="5" type="ORF">PeribacterD1_0623</name>
</gene>
<dbReference type="InterPro" id="IPR011330">
    <property type="entry name" value="Glyco_hydro/deAcase_b/a-brl"/>
</dbReference>
<dbReference type="KEGG" id="prf:PeribacterA2_0622"/>
<reference evidence="6" key="1">
    <citation type="submission" date="2015-10" db="EMBL/GenBank/DDBJ databases">
        <title>Analysis of five complete genome sequences for members of the class Peribacteria in the recently recognized Peregrinibacteria bacterial phylum.</title>
        <authorList>
            <person name="Anantharaman K."/>
            <person name="Brown C.T."/>
            <person name="Burstein D."/>
            <person name="Castelle C.J."/>
            <person name="Probst A.J."/>
            <person name="Thomas B.C."/>
            <person name="Williams K.H."/>
            <person name="Banfield J.F."/>
        </authorList>
    </citation>
    <scope>NUCLEOTIDE SEQUENCE [LARGE SCALE GENOMIC DNA]</scope>
</reference>
<dbReference type="Proteomes" id="UP000069135">
    <property type="component" value="Chromosome"/>
</dbReference>
<dbReference type="CDD" id="cd10918">
    <property type="entry name" value="CE4_NodB_like_5s_6s"/>
    <property type="match status" value="1"/>
</dbReference>
<evidence type="ECO:0000313" key="5">
    <source>
        <dbReference type="EMBL" id="ALM13302.1"/>
    </source>
</evidence>
<dbReference type="Pfam" id="PF08239">
    <property type="entry name" value="SH3_3"/>
    <property type="match status" value="2"/>
</dbReference>
<feature type="domain" description="NodB homology" evidence="3">
    <location>
        <begin position="321"/>
        <end position="481"/>
    </location>
</feature>
<dbReference type="STRING" id="1735162.PeribacterB2_0622"/>
<dbReference type="PANTHER" id="PTHR34216">
    <property type="match status" value="1"/>
</dbReference>
<accession>A0A0S1SKN6</accession>
<evidence type="ECO:0000259" key="3">
    <source>
        <dbReference type="PROSITE" id="PS51677"/>
    </source>
</evidence>
<dbReference type="SMART" id="SM00287">
    <property type="entry name" value="SH3b"/>
    <property type="match status" value="2"/>
</dbReference>
<feature type="domain" description="SH3b" evidence="4">
    <location>
        <begin position="194"/>
        <end position="256"/>
    </location>
</feature>
<keyword evidence="2" id="KW-0732">Signal</keyword>
<dbReference type="Gene3D" id="2.30.30.40">
    <property type="entry name" value="SH3 Domains"/>
    <property type="match status" value="2"/>
</dbReference>
<accession>A0A0S1SS36</accession>
<dbReference type="InterPro" id="IPR003646">
    <property type="entry name" value="SH3-like_bac-type"/>
</dbReference>
<dbReference type="AlphaFoldDB" id="A0A0S1SKN6"/>
<dbReference type="SUPFAM" id="SSF88713">
    <property type="entry name" value="Glycoside hydrolase/deacetylase"/>
    <property type="match status" value="1"/>
</dbReference>
<dbReference type="InterPro" id="IPR036028">
    <property type="entry name" value="SH3-like_dom_sf"/>
</dbReference>
<dbReference type="GO" id="GO:0045493">
    <property type="term" value="P:xylan catabolic process"/>
    <property type="evidence" value="ECO:0007669"/>
    <property type="project" value="UniProtKB-KW"/>
</dbReference>
<evidence type="ECO:0000256" key="1">
    <source>
        <dbReference type="ARBA" id="ARBA00004613"/>
    </source>
</evidence>
<proteinExistence type="predicted"/>